<evidence type="ECO:0000259" key="2">
    <source>
        <dbReference type="Pfam" id="PF13648"/>
    </source>
</evidence>
<dbReference type="EMBL" id="WKPR01000023">
    <property type="protein sequence ID" value="MSB21480.1"/>
    <property type="molecule type" value="Genomic_DNA"/>
</dbReference>
<evidence type="ECO:0000313" key="4">
    <source>
        <dbReference type="EMBL" id="MSB51176.1"/>
    </source>
</evidence>
<organism evidence="4 5">
    <name type="scientific">Flavonifractor plautii</name>
    <name type="common">Fusobacterium plautii</name>
    <dbReference type="NCBI Taxonomy" id="292800"/>
    <lineage>
        <taxon>Bacteria</taxon>
        <taxon>Bacillati</taxon>
        <taxon>Bacillota</taxon>
        <taxon>Clostridia</taxon>
        <taxon>Eubacteriales</taxon>
        <taxon>Oscillospiraceae</taxon>
        <taxon>Flavonifractor</taxon>
    </lineage>
</organism>
<protein>
    <recommendedName>
        <fullName evidence="2">Lipocalin-like domain-containing protein</fullName>
    </recommendedName>
</protein>
<comment type="caution">
    <text evidence="4">The sequence shown here is derived from an EMBL/GenBank/DDBJ whole genome shotgun (WGS) entry which is preliminary data.</text>
</comment>
<evidence type="ECO:0000313" key="3">
    <source>
        <dbReference type="EMBL" id="MSB21480.1"/>
    </source>
</evidence>
<dbReference type="RefSeq" id="WP_154251040.1">
    <property type="nucleotide sequence ID" value="NZ_JAQLWP010000013.1"/>
</dbReference>
<evidence type="ECO:0000313" key="6">
    <source>
        <dbReference type="Proteomes" id="UP000434475"/>
    </source>
</evidence>
<keyword evidence="1" id="KW-0732">Signal</keyword>
<dbReference type="Pfam" id="PF13648">
    <property type="entry name" value="Lipocalin_4"/>
    <property type="match status" value="1"/>
</dbReference>
<feature type="chain" id="PRO_5038310703" description="Lipocalin-like domain-containing protein" evidence="1">
    <location>
        <begin position="22"/>
        <end position="127"/>
    </location>
</feature>
<dbReference type="Proteomes" id="UP000429811">
    <property type="component" value="Unassembled WGS sequence"/>
</dbReference>
<feature type="domain" description="Lipocalin-like" evidence="2">
    <location>
        <begin position="32"/>
        <end position="103"/>
    </location>
</feature>
<reference evidence="5 6" key="1">
    <citation type="journal article" date="2019" name="Nat. Med.">
        <title>A library of human gut bacterial isolates paired with longitudinal multiomics data enables mechanistic microbiome research.</title>
        <authorList>
            <person name="Poyet M."/>
            <person name="Groussin M."/>
            <person name="Gibbons S.M."/>
            <person name="Avila-Pacheco J."/>
            <person name="Jiang X."/>
            <person name="Kearney S.M."/>
            <person name="Perrotta A.R."/>
            <person name="Berdy B."/>
            <person name="Zhao S."/>
            <person name="Lieberman T.D."/>
            <person name="Swanson P.K."/>
            <person name="Smith M."/>
            <person name="Roesemann S."/>
            <person name="Alexander J.E."/>
            <person name="Rich S.A."/>
            <person name="Livny J."/>
            <person name="Vlamakis H."/>
            <person name="Clish C."/>
            <person name="Bullock K."/>
            <person name="Deik A."/>
            <person name="Scott J."/>
            <person name="Pierce K.A."/>
            <person name="Xavier R.J."/>
            <person name="Alm E.J."/>
        </authorList>
    </citation>
    <scope>NUCLEOTIDE SEQUENCE [LARGE SCALE GENOMIC DNA]</scope>
    <source>
        <strain evidence="3 6">BIOML-A2</strain>
        <strain evidence="4 5">BIOML-A5</strain>
    </source>
</reference>
<dbReference type="PROSITE" id="PS51257">
    <property type="entry name" value="PROKAR_LIPOPROTEIN"/>
    <property type="match status" value="1"/>
</dbReference>
<dbReference type="Proteomes" id="UP000434475">
    <property type="component" value="Unassembled WGS sequence"/>
</dbReference>
<gene>
    <name evidence="4" type="ORF">GKE90_21235</name>
    <name evidence="3" type="ORF">GKE97_18460</name>
</gene>
<proteinExistence type="predicted"/>
<sequence length="127" mass="13747">MNMKKRVLIFLMALAMLATLAACGGGGKSPAGTYKLTQINSGGEEMSVKDLADLFGMEIDMTLELKDDKSFTWDMGLWGEGESASGTWKMDGDSLVLSAEGEDLPVTYDGKTIAMDLEGEIFTFEKQ</sequence>
<accession>A0A6I2RN85</accession>
<name>A0A6I2RN85_FLAPL</name>
<evidence type="ECO:0000313" key="5">
    <source>
        <dbReference type="Proteomes" id="UP000429811"/>
    </source>
</evidence>
<dbReference type="EMBL" id="WKPO01000059">
    <property type="protein sequence ID" value="MSB51176.1"/>
    <property type="molecule type" value="Genomic_DNA"/>
</dbReference>
<dbReference type="InterPro" id="IPR024311">
    <property type="entry name" value="Lipocalin-like"/>
</dbReference>
<evidence type="ECO:0000256" key="1">
    <source>
        <dbReference type="SAM" id="SignalP"/>
    </source>
</evidence>
<dbReference type="AlphaFoldDB" id="A0A6I2RN85"/>
<feature type="signal peptide" evidence="1">
    <location>
        <begin position="1"/>
        <end position="21"/>
    </location>
</feature>